<comment type="subcellular location">
    <subcellularLocation>
        <location evidence="1 11">Cell outer membrane</location>
        <topology evidence="1 11">Multi-pass membrane protein</topology>
    </subcellularLocation>
</comment>
<keyword evidence="2 11" id="KW-0813">Transport</keyword>
<evidence type="ECO:0000256" key="3">
    <source>
        <dbReference type="ARBA" id="ARBA00022452"/>
    </source>
</evidence>
<dbReference type="PROSITE" id="PS52016">
    <property type="entry name" value="TONB_DEPENDENT_REC_3"/>
    <property type="match status" value="1"/>
</dbReference>
<keyword evidence="8 12" id="KW-0798">TonB box</keyword>
<name>A0ABW2IH07_9PROT</name>
<evidence type="ECO:0000256" key="1">
    <source>
        <dbReference type="ARBA" id="ARBA00004571"/>
    </source>
</evidence>
<evidence type="ECO:0000256" key="5">
    <source>
        <dbReference type="ARBA" id="ARBA00022692"/>
    </source>
</evidence>
<dbReference type="RefSeq" id="WP_382164953.1">
    <property type="nucleotide sequence ID" value="NZ_JBHTBR010000002.1"/>
</dbReference>
<dbReference type="PANTHER" id="PTHR32552">
    <property type="entry name" value="FERRICHROME IRON RECEPTOR-RELATED"/>
    <property type="match status" value="1"/>
</dbReference>
<evidence type="ECO:0000256" key="7">
    <source>
        <dbReference type="ARBA" id="ARBA00023065"/>
    </source>
</evidence>
<dbReference type="InterPro" id="IPR000531">
    <property type="entry name" value="Beta-barrel_TonB"/>
</dbReference>
<keyword evidence="9 11" id="KW-0472">Membrane</keyword>
<evidence type="ECO:0000313" key="16">
    <source>
        <dbReference type="EMBL" id="MFC7290231.1"/>
    </source>
</evidence>
<evidence type="ECO:0000256" key="9">
    <source>
        <dbReference type="ARBA" id="ARBA00023136"/>
    </source>
</evidence>
<dbReference type="Proteomes" id="UP001596492">
    <property type="component" value="Unassembled WGS sequence"/>
</dbReference>
<dbReference type="InterPro" id="IPR012910">
    <property type="entry name" value="Plug_dom"/>
</dbReference>
<protein>
    <submittedName>
        <fullName evidence="16">TonB-dependent receptor</fullName>
    </submittedName>
</protein>
<dbReference type="Gene3D" id="2.40.170.20">
    <property type="entry name" value="TonB-dependent receptor, beta-barrel domain"/>
    <property type="match status" value="1"/>
</dbReference>
<evidence type="ECO:0000256" key="10">
    <source>
        <dbReference type="ARBA" id="ARBA00023237"/>
    </source>
</evidence>
<keyword evidence="6" id="KW-0408">Iron</keyword>
<keyword evidence="13" id="KW-0732">Signal</keyword>
<keyword evidence="4" id="KW-0410">Iron transport</keyword>
<gene>
    <name evidence="16" type="ORF">ACFQS8_01260</name>
</gene>
<keyword evidence="17" id="KW-1185">Reference proteome</keyword>
<comment type="caution">
    <text evidence="16">The sequence shown here is derived from an EMBL/GenBank/DDBJ whole genome shotgun (WGS) entry which is preliminary data.</text>
</comment>
<feature type="domain" description="TonB-dependent receptor plug" evidence="15">
    <location>
        <begin position="52"/>
        <end position="158"/>
    </location>
</feature>
<reference evidence="17" key="1">
    <citation type="journal article" date="2019" name="Int. J. Syst. Evol. Microbiol.">
        <title>The Global Catalogue of Microorganisms (GCM) 10K type strain sequencing project: providing services to taxonomists for standard genome sequencing and annotation.</title>
        <authorList>
            <consortium name="The Broad Institute Genomics Platform"/>
            <consortium name="The Broad Institute Genome Sequencing Center for Infectious Disease"/>
            <person name="Wu L."/>
            <person name="Ma J."/>
        </authorList>
    </citation>
    <scope>NUCLEOTIDE SEQUENCE [LARGE SCALE GENOMIC DNA]</scope>
    <source>
        <strain evidence="17">CCUG 51308</strain>
    </source>
</reference>
<organism evidence="16 17">
    <name type="scientific">Hirschia litorea</name>
    <dbReference type="NCBI Taxonomy" id="1199156"/>
    <lineage>
        <taxon>Bacteria</taxon>
        <taxon>Pseudomonadati</taxon>
        <taxon>Pseudomonadota</taxon>
        <taxon>Alphaproteobacteria</taxon>
        <taxon>Hyphomonadales</taxon>
        <taxon>Hyphomonadaceae</taxon>
        <taxon>Hirschia</taxon>
    </lineage>
</organism>
<keyword evidence="10 11" id="KW-0998">Cell outer membrane</keyword>
<proteinExistence type="inferred from homology"/>
<comment type="similarity">
    <text evidence="11 12">Belongs to the TonB-dependent receptor family.</text>
</comment>
<dbReference type="CDD" id="cd01347">
    <property type="entry name" value="ligand_gated_channel"/>
    <property type="match status" value="1"/>
</dbReference>
<evidence type="ECO:0000256" key="2">
    <source>
        <dbReference type="ARBA" id="ARBA00022448"/>
    </source>
</evidence>
<sequence>MRKNVFLLGLLSTVFAGSALAQTASDVAEETAADTKRLGTVVVTSRKVEESLAEVPLAITAFSAADIEKAGLTDLNDVADFTPGLTFLDLFGASVPTPVIRGVAQTAVGQENNTAVFVDGVFIGASTGLNLSQIDFERIEVVKGPQSALYGRNSFSGAINFVTAKPDNEFGAKLELKAGNRGRQKIMASMTGPIVEDKIAGRIALAFDGWDGSYDNEEPGGGDIGGYEYKTVNGSLRFTPTEDWDINLTGYYSEDDIDPPAIKKILANCEFKNGGPRAQNFCGSLPDADEVGSFRVLPQAEGGQRETFRTYVSANYDQDWGSISALASYSEVEFSFTEDGSRALGSTFPYVYTNLTGGIDTFEASLLQVDLPDTSTEMSGELRYTTPQDQKWRGSAGAFYYSSEDISGGGGTIVLSDLPDDFKAFCPCAPIAPGFTLGFGDGAFLGAFGPTGTIDTTDSGKRTTDSWAVFASTEFDFTSALTGRAEVRYAQDEIKFLELRTGNNGGDTFESITARFGLDYVLEDGSLLYASAARGAKSGGFDTGSDNGRFVVSAFDPESNWTYELGMKTNSIADWFYTELAVFYVDWKDIVVPQLDESFAPPISFDVNGGEAKVFGVEGSFVAEVTDNLSINGGVAWTDAEFTDAKIDTFSAFPGFGPDGDVSGLKVQRQPEWQGNLTVSYDKTITSDFDGYVRGDMLYRGKFFSDATNQTVHDARTTFNLRTGVRGDRYSLELWGENILDDGKSVASFRDVFFNNTTDGVTSPSDFSTFFPLTISATYPNRRTYGLTLRVNY</sequence>
<keyword evidence="16" id="KW-0675">Receptor</keyword>
<feature type="domain" description="TonB-dependent receptor-like beta-barrel" evidence="14">
    <location>
        <begin position="306"/>
        <end position="739"/>
    </location>
</feature>
<keyword evidence="5 11" id="KW-0812">Transmembrane</keyword>
<keyword evidence="3 11" id="KW-1134">Transmembrane beta strand</keyword>
<accession>A0ABW2IH07</accession>
<dbReference type="Pfam" id="PF07715">
    <property type="entry name" value="Plug"/>
    <property type="match status" value="1"/>
</dbReference>
<evidence type="ECO:0000256" key="6">
    <source>
        <dbReference type="ARBA" id="ARBA00023004"/>
    </source>
</evidence>
<evidence type="ECO:0000313" key="17">
    <source>
        <dbReference type="Proteomes" id="UP001596492"/>
    </source>
</evidence>
<dbReference type="EMBL" id="JBHTBR010000002">
    <property type="protein sequence ID" value="MFC7290231.1"/>
    <property type="molecule type" value="Genomic_DNA"/>
</dbReference>
<evidence type="ECO:0000259" key="14">
    <source>
        <dbReference type="Pfam" id="PF00593"/>
    </source>
</evidence>
<evidence type="ECO:0000256" key="8">
    <source>
        <dbReference type="ARBA" id="ARBA00023077"/>
    </source>
</evidence>
<feature type="signal peptide" evidence="13">
    <location>
        <begin position="1"/>
        <end position="21"/>
    </location>
</feature>
<feature type="chain" id="PRO_5046596758" evidence="13">
    <location>
        <begin position="22"/>
        <end position="793"/>
    </location>
</feature>
<dbReference type="SUPFAM" id="SSF56935">
    <property type="entry name" value="Porins"/>
    <property type="match status" value="1"/>
</dbReference>
<dbReference type="InterPro" id="IPR036942">
    <property type="entry name" value="Beta-barrel_TonB_sf"/>
</dbReference>
<evidence type="ECO:0000256" key="11">
    <source>
        <dbReference type="PROSITE-ProRule" id="PRU01360"/>
    </source>
</evidence>
<evidence type="ECO:0000256" key="4">
    <source>
        <dbReference type="ARBA" id="ARBA00022496"/>
    </source>
</evidence>
<dbReference type="InterPro" id="IPR039426">
    <property type="entry name" value="TonB-dep_rcpt-like"/>
</dbReference>
<evidence type="ECO:0000259" key="15">
    <source>
        <dbReference type="Pfam" id="PF07715"/>
    </source>
</evidence>
<dbReference type="Pfam" id="PF00593">
    <property type="entry name" value="TonB_dep_Rec_b-barrel"/>
    <property type="match status" value="1"/>
</dbReference>
<keyword evidence="7" id="KW-0406">Ion transport</keyword>
<evidence type="ECO:0000256" key="12">
    <source>
        <dbReference type="RuleBase" id="RU003357"/>
    </source>
</evidence>
<dbReference type="PANTHER" id="PTHR32552:SF81">
    <property type="entry name" value="TONB-DEPENDENT OUTER MEMBRANE RECEPTOR"/>
    <property type="match status" value="1"/>
</dbReference>
<evidence type="ECO:0000256" key="13">
    <source>
        <dbReference type="SAM" id="SignalP"/>
    </source>
</evidence>